<gene>
    <name evidence="2" type="ORF">METZ01_LOCUS381487</name>
</gene>
<evidence type="ECO:0000313" key="2">
    <source>
        <dbReference type="EMBL" id="SVD28633.1"/>
    </source>
</evidence>
<dbReference type="GO" id="GO:0004177">
    <property type="term" value="F:aminopeptidase activity"/>
    <property type="evidence" value="ECO:0007669"/>
    <property type="project" value="TreeGrafter"/>
</dbReference>
<dbReference type="Gene3D" id="3.60.70.12">
    <property type="entry name" value="L-amino peptidase D-ALA esterase/amidase"/>
    <property type="match status" value="1"/>
</dbReference>
<accession>A0A382U2Y9</accession>
<name>A0A382U2Y9_9ZZZZ</name>
<proteinExistence type="inferred from homology"/>
<dbReference type="Pfam" id="PF03576">
    <property type="entry name" value="Peptidase_S58"/>
    <property type="match status" value="1"/>
</dbReference>
<feature type="non-terminal residue" evidence="2">
    <location>
        <position position="174"/>
    </location>
</feature>
<dbReference type="InterPro" id="IPR005321">
    <property type="entry name" value="Peptidase_S58_DmpA"/>
</dbReference>
<dbReference type="PANTHER" id="PTHR36512">
    <property type="entry name" value="D-AMINOPEPTIDASE"/>
    <property type="match status" value="1"/>
</dbReference>
<organism evidence="2">
    <name type="scientific">marine metagenome</name>
    <dbReference type="NCBI Taxonomy" id="408172"/>
    <lineage>
        <taxon>unclassified sequences</taxon>
        <taxon>metagenomes</taxon>
        <taxon>ecological metagenomes</taxon>
    </lineage>
</organism>
<comment type="similarity">
    <text evidence="1">Belongs to the peptidase S58 family.</text>
</comment>
<feature type="non-terminal residue" evidence="2">
    <location>
        <position position="1"/>
    </location>
</feature>
<reference evidence="2" key="1">
    <citation type="submission" date="2018-05" db="EMBL/GenBank/DDBJ databases">
        <authorList>
            <person name="Lanie J.A."/>
            <person name="Ng W.-L."/>
            <person name="Kazmierczak K.M."/>
            <person name="Andrzejewski T.M."/>
            <person name="Davidsen T.M."/>
            <person name="Wayne K.J."/>
            <person name="Tettelin H."/>
            <person name="Glass J.I."/>
            <person name="Rusch D."/>
            <person name="Podicherti R."/>
            <person name="Tsui H.-C.T."/>
            <person name="Winkler M.E."/>
        </authorList>
    </citation>
    <scope>NUCLEOTIDE SEQUENCE</scope>
</reference>
<evidence type="ECO:0000256" key="1">
    <source>
        <dbReference type="ARBA" id="ARBA00007068"/>
    </source>
</evidence>
<dbReference type="PANTHER" id="PTHR36512:SF3">
    <property type="entry name" value="BLR5678 PROTEIN"/>
    <property type="match status" value="1"/>
</dbReference>
<sequence>VNSTITAVQGLEAGHYTDRVHATGCTVIICRQGAVGGVDVRGGSPGTRETDLLRPAHRVDQVHAIVLSGGSAFGLDAASGVVRYLEGQGVGFPAGPAIVPIVSSAILFDLGLITHEVRPGPEEGLAACEAASTGPLDEGSVGAGTGATVAKARGINAAVKCGIGSASLRLPGGA</sequence>
<dbReference type="EMBL" id="UINC01141095">
    <property type="protein sequence ID" value="SVD28633.1"/>
    <property type="molecule type" value="Genomic_DNA"/>
</dbReference>
<dbReference type="InterPro" id="IPR016117">
    <property type="entry name" value="ArgJ-like_dom_sf"/>
</dbReference>
<dbReference type="CDD" id="cd02252">
    <property type="entry name" value="nylC_like"/>
    <property type="match status" value="1"/>
</dbReference>
<dbReference type="AlphaFoldDB" id="A0A382U2Y9"/>
<dbReference type="SUPFAM" id="SSF56266">
    <property type="entry name" value="DmpA/ArgJ-like"/>
    <property type="match status" value="1"/>
</dbReference>
<evidence type="ECO:0008006" key="3">
    <source>
        <dbReference type="Google" id="ProtNLM"/>
    </source>
</evidence>
<protein>
    <recommendedName>
        <fullName evidence="3">Peptidase S58 family protein</fullName>
    </recommendedName>
</protein>